<feature type="domain" description="HTH lysR-type" evidence="5">
    <location>
        <begin position="7"/>
        <end position="64"/>
    </location>
</feature>
<name>A0A7Z2T307_9VIBR</name>
<evidence type="ECO:0000313" key="7">
    <source>
        <dbReference type="Proteomes" id="UP000464262"/>
    </source>
</evidence>
<dbReference type="SUPFAM" id="SSF46785">
    <property type="entry name" value="Winged helix' DNA-binding domain"/>
    <property type="match status" value="1"/>
</dbReference>
<dbReference type="InterPro" id="IPR036390">
    <property type="entry name" value="WH_DNA-bd_sf"/>
</dbReference>
<dbReference type="PANTHER" id="PTHR30118:SF6">
    <property type="entry name" value="HTH-TYPE TRANSCRIPTIONAL REGULATOR LEUO"/>
    <property type="match status" value="1"/>
</dbReference>
<evidence type="ECO:0000313" key="6">
    <source>
        <dbReference type="EMBL" id="QIA63433.1"/>
    </source>
</evidence>
<dbReference type="Gene3D" id="1.10.10.10">
    <property type="entry name" value="Winged helix-like DNA-binding domain superfamily/Winged helix DNA-binding domain"/>
    <property type="match status" value="1"/>
</dbReference>
<dbReference type="AlphaFoldDB" id="A0A7Z2T307"/>
<evidence type="ECO:0000256" key="1">
    <source>
        <dbReference type="ARBA" id="ARBA00009437"/>
    </source>
</evidence>
<dbReference type="SUPFAM" id="SSF53850">
    <property type="entry name" value="Periplasmic binding protein-like II"/>
    <property type="match status" value="1"/>
</dbReference>
<dbReference type="Pfam" id="PF03466">
    <property type="entry name" value="LysR_substrate"/>
    <property type="match status" value="1"/>
</dbReference>
<evidence type="ECO:0000256" key="4">
    <source>
        <dbReference type="ARBA" id="ARBA00023163"/>
    </source>
</evidence>
<dbReference type="Pfam" id="PF00126">
    <property type="entry name" value="HTH_1"/>
    <property type="match status" value="1"/>
</dbReference>
<dbReference type="Proteomes" id="UP000464262">
    <property type="component" value="Chromosome 1"/>
</dbReference>
<dbReference type="InterPro" id="IPR000847">
    <property type="entry name" value="LysR_HTH_N"/>
</dbReference>
<evidence type="ECO:0000256" key="3">
    <source>
        <dbReference type="ARBA" id="ARBA00023125"/>
    </source>
</evidence>
<proteinExistence type="inferred from homology"/>
<dbReference type="GO" id="GO:0003700">
    <property type="term" value="F:DNA-binding transcription factor activity"/>
    <property type="evidence" value="ECO:0007669"/>
    <property type="project" value="InterPro"/>
</dbReference>
<keyword evidence="4" id="KW-0804">Transcription</keyword>
<dbReference type="EMBL" id="CP047475">
    <property type="protein sequence ID" value="QIA63433.1"/>
    <property type="molecule type" value="Genomic_DNA"/>
</dbReference>
<organism evidence="6 7">
    <name type="scientific">Vibrio astriarenae</name>
    <dbReference type="NCBI Taxonomy" id="1481923"/>
    <lineage>
        <taxon>Bacteria</taxon>
        <taxon>Pseudomonadati</taxon>
        <taxon>Pseudomonadota</taxon>
        <taxon>Gammaproteobacteria</taxon>
        <taxon>Vibrionales</taxon>
        <taxon>Vibrionaceae</taxon>
        <taxon>Vibrio</taxon>
    </lineage>
</organism>
<dbReference type="InterPro" id="IPR050389">
    <property type="entry name" value="LysR-type_TF"/>
</dbReference>
<keyword evidence="3" id="KW-0238">DNA-binding</keyword>
<keyword evidence="7" id="KW-1185">Reference proteome</keyword>
<dbReference type="GO" id="GO:0003677">
    <property type="term" value="F:DNA binding"/>
    <property type="evidence" value="ECO:0007669"/>
    <property type="project" value="UniProtKB-KW"/>
</dbReference>
<protein>
    <submittedName>
        <fullName evidence="6">LysR family transcriptional regulator</fullName>
    </submittedName>
</protein>
<dbReference type="InterPro" id="IPR036388">
    <property type="entry name" value="WH-like_DNA-bd_sf"/>
</dbReference>
<dbReference type="Gene3D" id="3.40.190.10">
    <property type="entry name" value="Periplasmic binding protein-like II"/>
    <property type="match status" value="2"/>
</dbReference>
<evidence type="ECO:0000256" key="2">
    <source>
        <dbReference type="ARBA" id="ARBA00023015"/>
    </source>
</evidence>
<reference evidence="6 7" key="1">
    <citation type="submission" date="2020-01" db="EMBL/GenBank/DDBJ databases">
        <title>Whole genome and functional gene identification of agarase of Vibrio HN897.</title>
        <authorList>
            <person name="Liu Y."/>
            <person name="Zhao Z."/>
        </authorList>
    </citation>
    <scope>NUCLEOTIDE SEQUENCE [LARGE SCALE GENOMIC DNA]</scope>
    <source>
        <strain evidence="6 7">HN897</strain>
    </source>
</reference>
<dbReference type="InterPro" id="IPR005119">
    <property type="entry name" value="LysR_subst-bd"/>
</dbReference>
<gene>
    <name evidence="6" type="ORF">GT360_07840</name>
</gene>
<accession>A0A7Z2T307</accession>
<comment type="similarity">
    <text evidence="1">Belongs to the LysR transcriptional regulatory family.</text>
</comment>
<dbReference type="PROSITE" id="PS50931">
    <property type="entry name" value="HTH_LYSR"/>
    <property type="match status" value="1"/>
</dbReference>
<evidence type="ECO:0000259" key="5">
    <source>
        <dbReference type="PROSITE" id="PS50931"/>
    </source>
</evidence>
<dbReference type="KEGG" id="vas:GT360_07840"/>
<sequence length="300" mass="34008">MPKTNHFDLNLLRVFLNVYKTGSYSMSAEELDLTPSAVSHAIKRLNNQLGETLFQRKNVGVEATFVAHDLFKQVAPAFETIEMSILGYEKFSSEETNRSFKVFVPDIFIADMITKLEAVNTSNADIICVALPPNEEQIYDALLTGEVDLVVDYIPPSLGGVASKLVTHEDICCVVNKQHPRVGDSISYSQYFSEAHAKLNLRRFDNRAAETLAKEPLPERRTHSEHNSLYSMLYTVAHSEALGLSPTRLAREFESNLNIRLLEIPFEINKIEVWVCWPKKLENNQANHWLRSIVVQSLLN</sequence>
<keyword evidence="2" id="KW-0805">Transcription regulation</keyword>
<dbReference type="PANTHER" id="PTHR30118">
    <property type="entry name" value="HTH-TYPE TRANSCRIPTIONAL REGULATOR LEUO-RELATED"/>
    <property type="match status" value="1"/>
</dbReference>
<dbReference type="RefSeq" id="WP_164648327.1">
    <property type="nucleotide sequence ID" value="NZ_CP047475.1"/>
</dbReference>